<protein>
    <submittedName>
        <fullName evidence="1">Uncharacterized protein</fullName>
    </submittedName>
</protein>
<gene>
    <name evidence="1" type="ORF">Patl1_32330</name>
</gene>
<evidence type="ECO:0000313" key="2">
    <source>
        <dbReference type="Proteomes" id="UP001164250"/>
    </source>
</evidence>
<evidence type="ECO:0000313" key="1">
    <source>
        <dbReference type="EMBL" id="KAJ0089208.1"/>
    </source>
</evidence>
<keyword evidence="2" id="KW-1185">Reference proteome</keyword>
<proteinExistence type="predicted"/>
<sequence length="141" mass="15889">MQKICARCSYFKRLLFATPTWLESPAVVTRCVDCMTDNLRRTCAKATGVANAVLDGTLSYFFIHAGSDAILLGAETARQSLIVRSLFPMLADPRHPVPFMIINERSLIYTIIFPFCFLLYIWRVCSCLPVLVVSSLDHHSQ</sequence>
<accession>A0ACC1ARD7</accession>
<comment type="caution">
    <text evidence="1">The sequence shown here is derived from an EMBL/GenBank/DDBJ whole genome shotgun (WGS) entry which is preliminary data.</text>
</comment>
<dbReference type="Proteomes" id="UP001164250">
    <property type="component" value="Chromosome 9"/>
</dbReference>
<reference evidence="2" key="1">
    <citation type="journal article" date="2023" name="G3 (Bethesda)">
        <title>Genome assembly and association tests identify interacting loci associated with vigor, precocity, and sex in interspecific pistachio rootstocks.</title>
        <authorList>
            <person name="Palmer W."/>
            <person name="Jacygrad E."/>
            <person name="Sagayaradj S."/>
            <person name="Cavanaugh K."/>
            <person name="Han R."/>
            <person name="Bertier L."/>
            <person name="Beede B."/>
            <person name="Kafkas S."/>
            <person name="Golino D."/>
            <person name="Preece J."/>
            <person name="Michelmore R."/>
        </authorList>
    </citation>
    <scope>NUCLEOTIDE SEQUENCE [LARGE SCALE GENOMIC DNA]</scope>
</reference>
<dbReference type="EMBL" id="CM047905">
    <property type="protein sequence ID" value="KAJ0089208.1"/>
    <property type="molecule type" value="Genomic_DNA"/>
</dbReference>
<name>A0ACC1ARD7_9ROSI</name>
<organism evidence="1 2">
    <name type="scientific">Pistacia atlantica</name>
    <dbReference type="NCBI Taxonomy" id="434234"/>
    <lineage>
        <taxon>Eukaryota</taxon>
        <taxon>Viridiplantae</taxon>
        <taxon>Streptophyta</taxon>
        <taxon>Embryophyta</taxon>
        <taxon>Tracheophyta</taxon>
        <taxon>Spermatophyta</taxon>
        <taxon>Magnoliopsida</taxon>
        <taxon>eudicotyledons</taxon>
        <taxon>Gunneridae</taxon>
        <taxon>Pentapetalae</taxon>
        <taxon>rosids</taxon>
        <taxon>malvids</taxon>
        <taxon>Sapindales</taxon>
        <taxon>Anacardiaceae</taxon>
        <taxon>Pistacia</taxon>
    </lineage>
</organism>